<feature type="transmembrane region" description="Helical" evidence="1">
    <location>
        <begin position="15"/>
        <end position="36"/>
    </location>
</feature>
<protein>
    <recommendedName>
        <fullName evidence="4">Extracellular solute-binding protein</fullName>
    </recommendedName>
</protein>
<sequence>MDEPEFRVVDPVLRFLRLFLPTTALAVAGIVTLLVAGHLTGPFQQITVVRAMLASKREFFQDEQVERILMAKGLQVHVTPVGSFDLAAKEDLDSYDFVFPSGQAANEQVKKRRTGKHAVPYRPFFSPVVLATYRNYADALVRAGVAERQAGGDLYYDLSVGELIGLIDQRKLWSDFGLDNGNRIIAQTPDPCRTYSGAVYVGFVAFASESDTPRTEDAAAELARRIKPYFDVEGQHLEDMAPKYFSPEGRTFAPVAVIYEHQFIAYQTGQARPDRDRVLLYPKAQHQSAPELISFGAAGDRIGDLLMHDAALRKRAVELGFHLLGAGGGPEEDFAAFVSGRGLSVPRTGFGDMVAYLPDGPLFDLMRKEVGGCR</sequence>
<dbReference type="Proteomes" id="UP000316639">
    <property type="component" value="Unassembled WGS sequence"/>
</dbReference>
<proteinExistence type="predicted"/>
<evidence type="ECO:0008006" key="4">
    <source>
        <dbReference type="Google" id="ProtNLM"/>
    </source>
</evidence>
<keyword evidence="1" id="KW-1133">Transmembrane helix</keyword>
<dbReference type="RefSeq" id="WP_146356882.1">
    <property type="nucleotide sequence ID" value="NZ_VOBR01000022.1"/>
</dbReference>
<gene>
    <name evidence="2" type="ORF">FKR81_29890</name>
</gene>
<evidence type="ECO:0000256" key="1">
    <source>
        <dbReference type="SAM" id="Phobius"/>
    </source>
</evidence>
<keyword evidence="1" id="KW-0472">Membrane</keyword>
<comment type="caution">
    <text evidence="2">The sequence shown here is derived from an EMBL/GenBank/DDBJ whole genome shotgun (WGS) entry which is preliminary data.</text>
</comment>
<evidence type="ECO:0000313" key="2">
    <source>
        <dbReference type="EMBL" id="TWP48189.1"/>
    </source>
</evidence>
<reference evidence="2 3" key="1">
    <citation type="submission" date="2019-07" db="EMBL/GenBank/DDBJ databases">
        <title>Lentzea xizangensis sp. nov., isolated from Qinghai-Tibetan Plateau Soils.</title>
        <authorList>
            <person name="Huang J."/>
        </authorList>
    </citation>
    <scope>NUCLEOTIDE SEQUENCE [LARGE SCALE GENOMIC DNA]</scope>
    <source>
        <strain evidence="2 3">FXJ1.1311</strain>
    </source>
</reference>
<accession>A0A563EMC0</accession>
<dbReference type="OrthoDB" id="5418945at2"/>
<dbReference type="EMBL" id="VOBR01000022">
    <property type="protein sequence ID" value="TWP48189.1"/>
    <property type="molecule type" value="Genomic_DNA"/>
</dbReference>
<evidence type="ECO:0000313" key="3">
    <source>
        <dbReference type="Proteomes" id="UP000316639"/>
    </source>
</evidence>
<keyword evidence="3" id="KW-1185">Reference proteome</keyword>
<organism evidence="2 3">
    <name type="scientific">Lentzea tibetensis</name>
    <dbReference type="NCBI Taxonomy" id="2591470"/>
    <lineage>
        <taxon>Bacteria</taxon>
        <taxon>Bacillati</taxon>
        <taxon>Actinomycetota</taxon>
        <taxon>Actinomycetes</taxon>
        <taxon>Pseudonocardiales</taxon>
        <taxon>Pseudonocardiaceae</taxon>
        <taxon>Lentzea</taxon>
    </lineage>
</organism>
<name>A0A563EMC0_9PSEU</name>
<keyword evidence="1" id="KW-0812">Transmembrane</keyword>
<dbReference type="AlphaFoldDB" id="A0A563EMC0"/>